<dbReference type="EMBL" id="JAHRIQ010024519">
    <property type="protein sequence ID" value="MEQ2229094.1"/>
    <property type="molecule type" value="Genomic_DNA"/>
</dbReference>
<proteinExistence type="predicted"/>
<comment type="caution">
    <text evidence="2">The sequence shown here is derived from an EMBL/GenBank/DDBJ whole genome shotgun (WGS) entry which is preliminary data.</text>
</comment>
<evidence type="ECO:0008006" key="4">
    <source>
        <dbReference type="Google" id="ProtNLM"/>
    </source>
</evidence>
<gene>
    <name evidence="2" type="ORF">ILYODFUR_015392</name>
</gene>
<keyword evidence="3" id="KW-1185">Reference proteome</keyword>
<accession>A0ABV0T9C3</accession>
<sequence>MLWAPLILPVQGVGGNCSLLHLNKGPKRVFVLGVHRGSRRIKETQQQRTQSEPVLFSSTKKNFFLLFLQMMMLSHKCRTEPVSRNPAENGSFQVTTSKMK</sequence>
<name>A0ABV0T9C3_9TELE</name>
<organism evidence="2 3">
    <name type="scientific">Ilyodon furcidens</name>
    <name type="common">goldbreast splitfin</name>
    <dbReference type="NCBI Taxonomy" id="33524"/>
    <lineage>
        <taxon>Eukaryota</taxon>
        <taxon>Metazoa</taxon>
        <taxon>Chordata</taxon>
        <taxon>Craniata</taxon>
        <taxon>Vertebrata</taxon>
        <taxon>Euteleostomi</taxon>
        <taxon>Actinopterygii</taxon>
        <taxon>Neopterygii</taxon>
        <taxon>Teleostei</taxon>
        <taxon>Neoteleostei</taxon>
        <taxon>Acanthomorphata</taxon>
        <taxon>Ovalentaria</taxon>
        <taxon>Atherinomorphae</taxon>
        <taxon>Cyprinodontiformes</taxon>
        <taxon>Goodeidae</taxon>
        <taxon>Ilyodon</taxon>
    </lineage>
</organism>
<evidence type="ECO:0000256" key="1">
    <source>
        <dbReference type="SAM" id="MobiDB-lite"/>
    </source>
</evidence>
<feature type="region of interest" description="Disordered" evidence="1">
    <location>
        <begin position="81"/>
        <end position="100"/>
    </location>
</feature>
<evidence type="ECO:0000313" key="3">
    <source>
        <dbReference type="Proteomes" id="UP001482620"/>
    </source>
</evidence>
<dbReference type="Proteomes" id="UP001482620">
    <property type="component" value="Unassembled WGS sequence"/>
</dbReference>
<reference evidence="2 3" key="1">
    <citation type="submission" date="2021-06" db="EMBL/GenBank/DDBJ databases">
        <authorList>
            <person name="Palmer J.M."/>
        </authorList>
    </citation>
    <scope>NUCLEOTIDE SEQUENCE [LARGE SCALE GENOMIC DNA]</scope>
    <source>
        <strain evidence="3">if_2019</strain>
        <tissue evidence="2">Muscle</tissue>
    </source>
</reference>
<feature type="compositionally biased region" description="Polar residues" evidence="1">
    <location>
        <begin position="86"/>
        <end position="100"/>
    </location>
</feature>
<protein>
    <recommendedName>
        <fullName evidence="4">Secreted protein</fullName>
    </recommendedName>
</protein>
<evidence type="ECO:0000313" key="2">
    <source>
        <dbReference type="EMBL" id="MEQ2229094.1"/>
    </source>
</evidence>